<evidence type="ECO:0000259" key="1">
    <source>
        <dbReference type="Pfam" id="PF00711"/>
    </source>
</evidence>
<evidence type="ECO:0000313" key="3">
    <source>
        <dbReference type="Proteomes" id="UP000694404"/>
    </source>
</evidence>
<reference evidence="2" key="2">
    <citation type="submission" date="2025-09" db="UniProtKB">
        <authorList>
            <consortium name="Ensembl"/>
        </authorList>
    </citation>
    <scope>IDENTIFICATION</scope>
</reference>
<organism evidence="2 3">
    <name type="scientific">Chelonoidis abingdonii</name>
    <name type="common">Abingdon island giant tortoise</name>
    <name type="synonym">Testudo abingdonii</name>
    <dbReference type="NCBI Taxonomy" id="106734"/>
    <lineage>
        <taxon>Eukaryota</taxon>
        <taxon>Metazoa</taxon>
        <taxon>Chordata</taxon>
        <taxon>Craniata</taxon>
        <taxon>Vertebrata</taxon>
        <taxon>Euteleostomi</taxon>
        <taxon>Archelosauria</taxon>
        <taxon>Testudinata</taxon>
        <taxon>Testudines</taxon>
        <taxon>Cryptodira</taxon>
        <taxon>Durocryptodira</taxon>
        <taxon>Testudinoidea</taxon>
        <taxon>Testudinidae</taxon>
        <taxon>Chelonoidis</taxon>
    </lineage>
</organism>
<sequence>MLGAVHEQDHFFRTSFYVLWKFLVVKGTLFLHAGFTQFINNPAACRRAWGFCLRTCYPYSTSIGTCSAARSCCRRKVSSGCHNGDITVQTEYLCL</sequence>
<proteinExistence type="predicted"/>
<name>A0A8C0GGS6_CHEAB</name>
<dbReference type="SUPFAM" id="SSF57392">
    <property type="entry name" value="Defensin-like"/>
    <property type="match status" value="1"/>
</dbReference>
<dbReference type="GeneTree" id="ENSGT00950000185025"/>
<dbReference type="AlphaFoldDB" id="A0A8C0GGS6"/>
<reference evidence="2" key="1">
    <citation type="submission" date="2025-08" db="UniProtKB">
        <authorList>
            <consortium name="Ensembl"/>
        </authorList>
    </citation>
    <scope>IDENTIFICATION</scope>
</reference>
<dbReference type="Pfam" id="PF00711">
    <property type="entry name" value="Defensin_beta"/>
    <property type="match status" value="1"/>
</dbReference>
<dbReference type="Gene3D" id="3.10.360.10">
    <property type="entry name" value="Antimicrobial Peptide, Beta-defensin 2, Chain A"/>
    <property type="match status" value="1"/>
</dbReference>
<dbReference type="Ensembl" id="ENSCABT00000009508.1">
    <property type="protein sequence ID" value="ENSCABP00000008671.1"/>
    <property type="gene ID" value="ENSCABG00000006553.1"/>
</dbReference>
<dbReference type="GO" id="GO:0006952">
    <property type="term" value="P:defense response"/>
    <property type="evidence" value="ECO:0007669"/>
    <property type="project" value="InterPro"/>
</dbReference>
<dbReference type="GO" id="GO:0005576">
    <property type="term" value="C:extracellular region"/>
    <property type="evidence" value="ECO:0007669"/>
    <property type="project" value="InterPro"/>
</dbReference>
<protein>
    <recommendedName>
        <fullName evidence="1">Beta-defensin-like domain-containing protein</fullName>
    </recommendedName>
</protein>
<dbReference type="InterPro" id="IPR001855">
    <property type="entry name" value="Defensin_beta-like"/>
</dbReference>
<feature type="domain" description="Beta-defensin-like" evidence="1">
    <location>
        <begin position="41"/>
        <end position="74"/>
    </location>
</feature>
<keyword evidence="3" id="KW-1185">Reference proteome</keyword>
<evidence type="ECO:0000313" key="2">
    <source>
        <dbReference type="Ensembl" id="ENSCABP00000008671.1"/>
    </source>
</evidence>
<dbReference type="Proteomes" id="UP000694404">
    <property type="component" value="Unplaced"/>
</dbReference>
<accession>A0A8C0GGS6</accession>